<reference evidence="9 10" key="1">
    <citation type="submission" date="2023-03" db="EMBL/GenBank/DDBJ databases">
        <title>Genome insight into feeding habits of ladybird beetles.</title>
        <authorList>
            <person name="Li H.-S."/>
            <person name="Huang Y.-H."/>
            <person name="Pang H."/>
        </authorList>
    </citation>
    <scope>NUCLEOTIDE SEQUENCE [LARGE SCALE GENOMIC DNA]</scope>
    <source>
        <strain evidence="9">SYSU_2023b</strain>
        <tissue evidence="9">Whole body</tissue>
    </source>
</reference>
<dbReference type="InterPro" id="IPR009081">
    <property type="entry name" value="PP-bd_ACP"/>
</dbReference>
<accession>A0AAW1UND7</accession>
<dbReference type="Gene3D" id="3.40.366.10">
    <property type="entry name" value="Malonyl-Coenzyme A Acyl Carrier Protein, domain 2"/>
    <property type="match status" value="1"/>
</dbReference>
<organism evidence="9 10">
    <name type="scientific">Henosepilachna vigintioctopunctata</name>
    <dbReference type="NCBI Taxonomy" id="420089"/>
    <lineage>
        <taxon>Eukaryota</taxon>
        <taxon>Metazoa</taxon>
        <taxon>Ecdysozoa</taxon>
        <taxon>Arthropoda</taxon>
        <taxon>Hexapoda</taxon>
        <taxon>Insecta</taxon>
        <taxon>Pterygota</taxon>
        <taxon>Neoptera</taxon>
        <taxon>Endopterygota</taxon>
        <taxon>Coleoptera</taxon>
        <taxon>Polyphaga</taxon>
        <taxon>Cucujiformia</taxon>
        <taxon>Coccinelloidea</taxon>
        <taxon>Coccinellidae</taxon>
        <taxon>Epilachninae</taxon>
        <taxon>Epilachnini</taxon>
        <taxon>Henosepilachna</taxon>
    </lineage>
</organism>
<dbReference type="Gene3D" id="3.10.129.110">
    <property type="entry name" value="Polyketide synthase dehydratase"/>
    <property type="match status" value="1"/>
</dbReference>
<dbReference type="Pfam" id="PF00109">
    <property type="entry name" value="ketoacyl-synt"/>
    <property type="match status" value="1"/>
</dbReference>
<evidence type="ECO:0000259" key="6">
    <source>
        <dbReference type="PROSITE" id="PS50075"/>
    </source>
</evidence>
<evidence type="ECO:0000256" key="3">
    <source>
        <dbReference type="ARBA" id="ARBA00022679"/>
    </source>
</evidence>
<dbReference type="InterPro" id="IPR049391">
    <property type="entry name" value="FAS_pseudo-KR"/>
</dbReference>
<dbReference type="FunFam" id="3.40.50.720:FF:000209">
    <property type="entry name" value="Polyketide synthase Pks12"/>
    <property type="match status" value="1"/>
</dbReference>
<dbReference type="PROSITE" id="PS52019">
    <property type="entry name" value="PKS_MFAS_DH"/>
    <property type="match status" value="1"/>
</dbReference>
<feature type="domain" description="Ketosynthase family 3 (KS3)" evidence="7">
    <location>
        <begin position="1"/>
        <end position="270"/>
    </location>
</feature>
<evidence type="ECO:0000259" key="7">
    <source>
        <dbReference type="PROSITE" id="PS52004"/>
    </source>
</evidence>
<dbReference type="InterPro" id="IPR014031">
    <property type="entry name" value="Ketoacyl_synth_C"/>
</dbReference>
<dbReference type="Pfam" id="PF13602">
    <property type="entry name" value="ADH_zinc_N_2"/>
    <property type="match status" value="1"/>
</dbReference>
<dbReference type="SMART" id="SM00823">
    <property type="entry name" value="PKS_PP"/>
    <property type="match status" value="1"/>
</dbReference>
<dbReference type="PANTHER" id="PTHR43775:SF23">
    <property type="entry name" value="FATTY ACID SYNTHASE 3"/>
    <property type="match status" value="1"/>
</dbReference>
<feature type="active site" description="Proton donor; for dehydratase activity" evidence="5">
    <location>
        <position position="881"/>
    </location>
</feature>
<feature type="domain" description="PKS/mFAS DH" evidence="8">
    <location>
        <begin position="697"/>
        <end position="957"/>
    </location>
</feature>
<dbReference type="SMART" id="SM00827">
    <property type="entry name" value="PKS_AT"/>
    <property type="match status" value="1"/>
</dbReference>
<dbReference type="InterPro" id="IPR020806">
    <property type="entry name" value="PKS_PP-bd"/>
</dbReference>
<dbReference type="SUPFAM" id="SSF50129">
    <property type="entry name" value="GroES-like"/>
    <property type="match status" value="1"/>
</dbReference>
<dbReference type="SMART" id="SM00825">
    <property type="entry name" value="PKS_KS"/>
    <property type="match status" value="1"/>
</dbReference>
<dbReference type="CDD" id="cd08954">
    <property type="entry name" value="KR_1_FAS_SDR_x"/>
    <property type="match status" value="1"/>
</dbReference>
<dbReference type="InterPro" id="IPR036736">
    <property type="entry name" value="ACP-like_sf"/>
</dbReference>
<dbReference type="InterPro" id="IPR020841">
    <property type="entry name" value="PKS_Beta-ketoAc_synthase_dom"/>
</dbReference>
<dbReference type="InterPro" id="IPR014043">
    <property type="entry name" value="Acyl_transferase_dom"/>
</dbReference>
<dbReference type="InterPro" id="IPR057326">
    <property type="entry name" value="KR_dom"/>
</dbReference>
<dbReference type="Gene3D" id="1.10.1200.10">
    <property type="entry name" value="ACP-like"/>
    <property type="match status" value="1"/>
</dbReference>
<dbReference type="InterPro" id="IPR014030">
    <property type="entry name" value="Ketoacyl_synth_N"/>
</dbReference>
<dbReference type="InterPro" id="IPR050091">
    <property type="entry name" value="PKS_NRPS_Biosynth_Enz"/>
</dbReference>
<dbReference type="Proteomes" id="UP001431783">
    <property type="component" value="Unassembled WGS sequence"/>
</dbReference>
<dbReference type="PROSITE" id="PS50075">
    <property type="entry name" value="CARRIER"/>
    <property type="match status" value="1"/>
</dbReference>
<dbReference type="PANTHER" id="PTHR43775">
    <property type="entry name" value="FATTY ACID SYNTHASE"/>
    <property type="match status" value="1"/>
</dbReference>
<evidence type="ECO:0000313" key="10">
    <source>
        <dbReference type="Proteomes" id="UP001431783"/>
    </source>
</evidence>
<dbReference type="PROSITE" id="PS52004">
    <property type="entry name" value="KS3_2"/>
    <property type="match status" value="1"/>
</dbReference>
<dbReference type="InterPro" id="IPR029058">
    <property type="entry name" value="AB_hydrolase_fold"/>
</dbReference>
<dbReference type="Gene3D" id="3.40.47.10">
    <property type="match status" value="1"/>
</dbReference>
<gene>
    <name evidence="9" type="ORF">WA026_005240</name>
</gene>
<feature type="region of interest" description="C-terminal hotdog fold" evidence="5">
    <location>
        <begin position="831"/>
        <end position="957"/>
    </location>
</feature>
<protein>
    <submittedName>
        <fullName evidence="9">Uncharacterized protein</fullName>
    </submittedName>
</protein>
<dbReference type="GO" id="GO:0004312">
    <property type="term" value="F:fatty acid synthase activity"/>
    <property type="evidence" value="ECO:0007669"/>
    <property type="project" value="TreeGrafter"/>
</dbReference>
<dbReference type="SUPFAM" id="SSF52151">
    <property type="entry name" value="FabD/lysophospholipase-like"/>
    <property type="match status" value="1"/>
</dbReference>
<dbReference type="InterPro" id="IPR016039">
    <property type="entry name" value="Thiolase-like"/>
</dbReference>
<dbReference type="SMART" id="SM00822">
    <property type="entry name" value="PKS_KR"/>
    <property type="match status" value="1"/>
</dbReference>
<comment type="caution">
    <text evidence="9">The sequence shown here is derived from an EMBL/GenBank/DDBJ whole genome shotgun (WGS) entry which is preliminary data.</text>
</comment>
<dbReference type="SUPFAM" id="SSF53474">
    <property type="entry name" value="alpha/beta-Hydrolases"/>
    <property type="match status" value="1"/>
</dbReference>
<dbReference type="InterPro" id="IPR013968">
    <property type="entry name" value="PKS_KR"/>
</dbReference>
<dbReference type="Gene3D" id="3.90.180.10">
    <property type="entry name" value="Medium-chain alcohol dehydrogenases, catalytic domain"/>
    <property type="match status" value="1"/>
</dbReference>
<evidence type="ECO:0000256" key="2">
    <source>
        <dbReference type="ARBA" id="ARBA00022553"/>
    </source>
</evidence>
<dbReference type="InterPro" id="IPR016035">
    <property type="entry name" value="Acyl_Trfase/lysoPLipase"/>
</dbReference>
<name>A0AAW1UND7_9CUCU</name>
<dbReference type="Pfam" id="PF00550">
    <property type="entry name" value="PP-binding"/>
    <property type="match status" value="1"/>
</dbReference>
<dbReference type="SUPFAM" id="SSF53901">
    <property type="entry name" value="Thiolase-like"/>
    <property type="match status" value="1"/>
</dbReference>
<dbReference type="SUPFAM" id="SSF51735">
    <property type="entry name" value="NAD(P)-binding Rossmann-fold domains"/>
    <property type="match status" value="2"/>
</dbReference>
<proteinExistence type="predicted"/>
<feature type="region of interest" description="N-terminal hotdog fold" evidence="5">
    <location>
        <begin position="697"/>
        <end position="817"/>
    </location>
</feature>
<keyword evidence="2" id="KW-0597">Phosphoprotein</keyword>
<dbReference type="SMART" id="SM00829">
    <property type="entry name" value="PKS_ER"/>
    <property type="match status" value="1"/>
</dbReference>
<dbReference type="InterPro" id="IPR001227">
    <property type="entry name" value="Ac_transferase_dom_sf"/>
</dbReference>
<dbReference type="Gene3D" id="3.30.70.3290">
    <property type="match status" value="1"/>
</dbReference>
<dbReference type="EMBL" id="JARQZJ010000092">
    <property type="protein sequence ID" value="KAK9884288.1"/>
    <property type="molecule type" value="Genomic_DNA"/>
</dbReference>
<dbReference type="Pfam" id="PF08659">
    <property type="entry name" value="KR"/>
    <property type="match status" value="1"/>
</dbReference>
<dbReference type="InterPro" id="IPR049900">
    <property type="entry name" value="PKS_mFAS_DH"/>
</dbReference>
<dbReference type="Gene3D" id="3.40.50.1820">
    <property type="entry name" value="alpha/beta hydrolase"/>
    <property type="match status" value="1"/>
</dbReference>
<dbReference type="InterPro" id="IPR036291">
    <property type="entry name" value="NAD(P)-bd_dom_sf"/>
</dbReference>
<feature type="active site" description="Proton acceptor; for dehydratase activity" evidence="5">
    <location>
        <position position="729"/>
    </location>
</feature>
<dbReference type="SUPFAM" id="SSF47336">
    <property type="entry name" value="ACP-like"/>
    <property type="match status" value="1"/>
</dbReference>
<dbReference type="CDD" id="cd00833">
    <property type="entry name" value="PKS"/>
    <property type="match status" value="1"/>
</dbReference>
<dbReference type="InterPro" id="IPR011032">
    <property type="entry name" value="GroES-like_sf"/>
</dbReference>
<dbReference type="GO" id="GO:0016491">
    <property type="term" value="F:oxidoreductase activity"/>
    <property type="evidence" value="ECO:0007669"/>
    <property type="project" value="InterPro"/>
</dbReference>
<keyword evidence="10" id="KW-1185">Reference proteome</keyword>
<dbReference type="Gene3D" id="3.40.50.720">
    <property type="entry name" value="NAD(P)-binding Rossmann-like Domain"/>
    <property type="match status" value="1"/>
</dbReference>
<dbReference type="InterPro" id="IPR032821">
    <property type="entry name" value="PKS_assoc"/>
</dbReference>
<dbReference type="Pfam" id="PF00698">
    <property type="entry name" value="Acyl_transf_1"/>
    <property type="match status" value="1"/>
</dbReference>
<dbReference type="InterPro" id="IPR042104">
    <property type="entry name" value="PKS_dehydratase_sf"/>
</dbReference>
<dbReference type="Pfam" id="PF02801">
    <property type="entry name" value="Ketoacyl-synt_C"/>
    <property type="match status" value="1"/>
</dbReference>
<dbReference type="InterPro" id="IPR020843">
    <property type="entry name" value="ER"/>
</dbReference>
<keyword evidence="3" id="KW-0808">Transferase</keyword>
<dbReference type="CDD" id="cd05195">
    <property type="entry name" value="enoyl_red"/>
    <property type="match status" value="1"/>
</dbReference>
<dbReference type="Pfam" id="PF16197">
    <property type="entry name" value="KAsynt_C_assoc"/>
    <property type="match status" value="1"/>
</dbReference>
<evidence type="ECO:0000256" key="5">
    <source>
        <dbReference type="PROSITE-ProRule" id="PRU01363"/>
    </source>
</evidence>
<evidence type="ECO:0000256" key="4">
    <source>
        <dbReference type="ARBA" id="ARBA00023268"/>
    </source>
</evidence>
<evidence type="ECO:0000256" key="1">
    <source>
        <dbReference type="ARBA" id="ARBA00022450"/>
    </source>
</evidence>
<sequence>MIPNRISYFLKLKGPSIISDTACSSSLYALENAYRAMRKGICDMALVGGTNFVLHPFVSLQFARLGVLSQDGCCKSFDNAGNGYARSEAITCILLQKTKDCRRIYAKIVHAKTNCDGYKEQGITFPSGDTQIKLLQEFYLECGVDPRSLSFLEAHGTGTTVGDPEEVNVIDDIFCTDRGTPLLMGSVKSNIGHTEPASGLCSITKCVIGFEEGVIPPNINFNKPKEGVKALEEGRIKVVSEKMPFEDDRGLVGVNSFGFGGGNCHILLKWNEKCKVNNGTPRDDLPRLVCVSGRTPEAITSLTDDVNLRKLDAEHVQLLHEIFKKNIEGHDHRGYTIISKSGKIKSSRRQFLADNPSYVLAFGNFEDRWRNLCQDLFMIPVFAAAIERIQNILIKKDVSITEVIHGSQSLKDCTVFHHVLGNISLQIGIIDILKALQVEPDVIIGYALGELSCAYFDGSLTLEQIVLASYEIGIHLQEVKSTSIYVVKADYTQLRKILPPLVEIIWRNTSDSVTISGELQITKEFVSKLRNDGIEAVEIGVTDVNFHSKDIACIEKAILPKLKKIILKPKQRSNKWISDSTERTATAEYFVKALQSEVQFQDLSVMKSKNPVVLEIGLGTFSKLFEFSVKKTLNLINFDKNTNNNGVVSFLEILGQLYEHGANPQIQNLYPRIQYPVSRGTPMISPKIEWNHSKDYHVTFYRELDSLKSGVRGIVVSLGQEDMKFMSGHNIDGRNLFPATGYLHLVWETLAITSNMTTSDKILEFENCKFKRAIHIGTDVVDLTVMIQRGSGNFEVIEGGTDIVSGTMRIINEDNLKYAELPLPSENERSDRINLKTKDIYKELRLRGYNYKGAFRGLQECNITASKAWIKWDGNWVAFLDSMLQVKILQLDTRLLYVPTSIRKMTINVKKHLKYVESFGDNPILPVYVNKDAGVISCGGIEIRGLMASSIPRRKQLGKPVLEKYEFVPNELNTCLEESLRVNMQIVLENLYAIKVKVVEVLDGATNKESEPLGPKIYDVFAGQPLIQANVNIFSKEELELVNVTVEDKKLITENDCHLIVGANLFKRSMVLQQAFGALKDKGFIISREDLDFDLSAFTQQDLAGVDILTMHKTDTEKLILFRKSLESKETSIINISTADEDFSWLPALQIALKSDRHVIIYAQNEDLNGLMGLFNCIRREPGGMNVRCFLIYGQKAPPFDVNHPFYIEQISKNMAVNVYKEGHWGTYRHLLLKEVEQIESEHSFVNVLTRGDLSSLTWIQGNLNANTVLPPEKTLVDVYYASLNFRDIMTATGRINADVITMDRREQECVQGFEFCGRDRTGRRVMGMLTHGGLSTVVDADTHLLWDIPECWTMEEAATIPVAYFTVLIAFVERAKIKKGDSVLIHSGTGGVGQAAINMALAYGCTVYTTVGTPEKRELIKKLYPQLTDSNISCSRDINFEQFVKRETKGRGVDIVLNSLAEEKLQASVRCLAKGGKFLEIGKFDMANDNHLGMLFLEKECSFHGVMLDQMFKGHPSQKKRISFLLAQGIQMGAVKPFSTNIFKVNEVEKAFRFMASGKHTGKVVIQIRQEENERKTIASAIRSKALPRYFCNFDKSYIVIGGLGGFGLELADWLILRGATNLVLNSRSGVQTGYQSYRLNIWKTYGINVKISTADITTKEGCEQLITEAQSIAPVQSIFNLAVVLKDSLLENQSPESFRISFGPKSNATKYLDEVTRRKCPDLRDFVVFSSVSCGRGNAGQTNYGMANSIMERICERRRRDGLPALAIEWGAIGDVGLVAEMLEEQTEMEIGGTLQQKIVSCMEVMDTFLTQKQAAVVSSMVIVEKKSGSGGADNIVEAVANILGIKKQSVSPHATLAELGMDSLTAAEIKQTFERAFEVFLTAQDIRSMTFARLHEIQQLKESDREAGVDTQRLPTGIELILRYLGDAATSTMPTIRLPSSVEDDIDAPYVFCFPGIEGFATTLKPIAANVAAKMIGIQFCFEQPTKSYKDLAVESMKQIENFIGTKDVLYMMSYSWGTIIALETMSLMERKGYKGTLTILDGAPEMLMEIVKHEMKTGSEAELQTLILCHLIAVYLPYDIILKHREKIYRCSNFDERCDVAFQVSSKHSTHSPEYQKKAAVAFYTRIKELRTYTPDYPKIQSAVRLFKPSTLSVTNFADDYKLSELCANLVEIRIFEGNHLTILENVEVGEAINGVLGVKSASQDKIKKVKISEEVVPHRPDEVIEEKPKLVQPKKTLIDNKTPQREVEVKQI</sequence>
<dbReference type="Pfam" id="PF21149">
    <property type="entry name" value="FAS_pseudo-KR"/>
    <property type="match status" value="1"/>
</dbReference>
<evidence type="ECO:0000313" key="9">
    <source>
        <dbReference type="EMBL" id="KAK9884288.1"/>
    </source>
</evidence>
<keyword evidence="4" id="KW-0511">Multifunctional enzyme</keyword>
<dbReference type="GO" id="GO:0031177">
    <property type="term" value="F:phosphopantetheine binding"/>
    <property type="evidence" value="ECO:0007669"/>
    <property type="project" value="InterPro"/>
</dbReference>
<keyword evidence="1" id="KW-0596">Phosphopantetheine</keyword>
<evidence type="ECO:0000259" key="8">
    <source>
        <dbReference type="PROSITE" id="PS52019"/>
    </source>
</evidence>
<feature type="domain" description="Carrier" evidence="6">
    <location>
        <begin position="1829"/>
        <end position="1908"/>
    </location>
</feature>
<dbReference type="GO" id="GO:0006633">
    <property type="term" value="P:fatty acid biosynthetic process"/>
    <property type="evidence" value="ECO:0007669"/>
    <property type="project" value="TreeGrafter"/>
</dbReference>